<name>A0AAV2KSG2_KNICA</name>
<dbReference type="Proteomes" id="UP001497482">
    <property type="component" value="Chromosome 2"/>
</dbReference>
<accession>A0AAV2KSG2</accession>
<dbReference type="Pfam" id="PF16454">
    <property type="entry name" value="PI3K_P85_iSH2"/>
    <property type="match status" value="1"/>
</dbReference>
<dbReference type="PRINTS" id="PR00401">
    <property type="entry name" value="SH2DOMAIN"/>
</dbReference>
<evidence type="ECO:0000256" key="1">
    <source>
        <dbReference type="ARBA" id="ARBA00022999"/>
    </source>
</evidence>
<dbReference type="Pfam" id="PF00017">
    <property type="entry name" value="SH2"/>
    <property type="match status" value="2"/>
</dbReference>
<evidence type="ECO:0000313" key="5">
    <source>
        <dbReference type="EMBL" id="CAL1591663.1"/>
    </source>
</evidence>
<feature type="domain" description="SH2" evidence="4">
    <location>
        <begin position="364"/>
        <end position="457"/>
    </location>
</feature>
<dbReference type="SMART" id="SM00252">
    <property type="entry name" value="SH2"/>
    <property type="match status" value="2"/>
</dbReference>
<feature type="region of interest" description="Disordered" evidence="3">
    <location>
        <begin position="453"/>
        <end position="499"/>
    </location>
</feature>
<feature type="domain" description="SH2" evidence="4">
    <location>
        <begin position="37"/>
        <end position="132"/>
    </location>
</feature>
<dbReference type="SUPFAM" id="SSF55550">
    <property type="entry name" value="SH2 domain"/>
    <property type="match status" value="2"/>
</dbReference>
<dbReference type="Gene3D" id="3.30.505.10">
    <property type="entry name" value="SH2 domain"/>
    <property type="match status" value="2"/>
</dbReference>
<dbReference type="InterPro" id="IPR000980">
    <property type="entry name" value="SH2"/>
</dbReference>
<dbReference type="InterPro" id="IPR032498">
    <property type="entry name" value="PI3K_P85_iSH2"/>
</dbReference>
<sequence length="513" mass="58115">MTFVVRAETLQRSPVLVDVVRPELSDVADCSLQGAPWYWGGVSRSEVNVLLKDSPDGTFLVRDSSNQKPGHYTLTLRCSGHTVLVRILVLRGLFGFAEPLSFKSVVDLVTFHRTRSLSCYNPELKVALERPMCRTSNSPQVTEQICGMASSEVQEKHVEETMIQLQQKHREFEGLQELKMKRSQVRHVPDQDPPWALVLGLNQISGLNQVCLFLQEIQSKRTAIEAFNETIKIFEEQCREEPVLDLEPDHGQDQTSDQTSDCALSRLRSRLGEIRETRRSLELDLDSKVQDLSDTEDTLNRVCAELQLMLRTNQDLLSRLKECGVSEWLEQWDLLNLDPDLNPDLDPDLDLDLASSCLWPLSSWFRGPLSRSEAEQLLSGRASGSFLIRESSRADCYACSVVVRSEVKHCIITSSDRGLGFEPSTCFSSLSALVSFYSRRSLRSHNPELDVRLESPAWDQSETEEEDQRLCDQSETKEEEEEEEQRDGEEATADSSLRDQGTAPVCLIIRTFV</sequence>
<proteinExistence type="predicted"/>
<gene>
    <name evidence="5" type="ORF">KC01_LOCUS21021</name>
</gene>
<dbReference type="InterPro" id="IPR036860">
    <property type="entry name" value="SH2_dom_sf"/>
</dbReference>
<dbReference type="GO" id="GO:0046935">
    <property type="term" value="F:1-phosphatidylinositol-3-kinase regulator activity"/>
    <property type="evidence" value="ECO:0007669"/>
    <property type="project" value="TreeGrafter"/>
</dbReference>
<dbReference type="EMBL" id="OZ035824">
    <property type="protein sequence ID" value="CAL1591663.1"/>
    <property type="molecule type" value="Genomic_DNA"/>
</dbReference>
<dbReference type="AlphaFoldDB" id="A0AAV2KSG2"/>
<dbReference type="GO" id="GO:0005942">
    <property type="term" value="C:phosphatidylinositol 3-kinase complex"/>
    <property type="evidence" value="ECO:0007669"/>
    <property type="project" value="TreeGrafter"/>
</dbReference>
<dbReference type="GO" id="GO:0046854">
    <property type="term" value="P:phosphatidylinositol phosphate biosynthetic process"/>
    <property type="evidence" value="ECO:0007669"/>
    <property type="project" value="TreeGrafter"/>
</dbReference>
<feature type="compositionally biased region" description="Acidic residues" evidence="3">
    <location>
        <begin position="477"/>
        <end position="492"/>
    </location>
</feature>
<evidence type="ECO:0000259" key="4">
    <source>
        <dbReference type="PROSITE" id="PS50001"/>
    </source>
</evidence>
<evidence type="ECO:0000256" key="2">
    <source>
        <dbReference type="PROSITE-ProRule" id="PRU00191"/>
    </source>
</evidence>
<keyword evidence="6" id="KW-1185">Reference proteome</keyword>
<evidence type="ECO:0000313" key="6">
    <source>
        <dbReference type="Proteomes" id="UP001497482"/>
    </source>
</evidence>
<keyword evidence="1 2" id="KW-0727">SH2 domain</keyword>
<dbReference type="PANTHER" id="PTHR10155">
    <property type="entry name" value="PHOSPHATIDYLINOSITOL 3-KINASE REGULATORY SUBUNIT"/>
    <property type="match status" value="1"/>
</dbReference>
<dbReference type="PROSITE" id="PS50001">
    <property type="entry name" value="SH2"/>
    <property type="match status" value="2"/>
</dbReference>
<evidence type="ECO:0000256" key="3">
    <source>
        <dbReference type="SAM" id="MobiDB-lite"/>
    </source>
</evidence>
<organism evidence="5 6">
    <name type="scientific">Knipowitschia caucasica</name>
    <name type="common">Caucasian dwarf goby</name>
    <name type="synonym">Pomatoschistus caucasicus</name>
    <dbReference type="NCBI Taxonomy" id="637954"/>
    <lineage>
        <taxon>Eukaryota</taxon>
        <taxon>Metazoa</taxon>
        <taxon>Chordata</taxon>
        <taxon>Craniata</taxon>
        <taxon>Vertebrata</taxon>
        <taxon>Euteleostomi</taxon>
        <taxon>Actinopterygii</taxon>
        <taxon>Neopterygii</taxon>
        <taxon>Teleostei</taxon>
        <taxon>Neoteleostei</taxon>
        <taxon>Acanthomorphata</taxon>
        <taxon>Gobiaria</taxon>
        <taxon>Gobiiformes</taxon>
        <taxon>Gobioidei</taxon>
        <taxon>Gobiidae</taxon>
        <taxon>Gobiinae</taxon>
        <taxon>Knipowitschia</taxon>
    </lineage>
</organism>
<reference evidence="5 6" key="1">
    <citation type="submission" date="2024-04" db="EMBL/GenBank/DDBJ databases">
        <authorList>
            <person name="Waldvogel A.-M."/>
            <person name="Schoenle A."/>
        </authorList>
    </citation>
    <scope>NUCLEOTIDE SEQUENCE [LARGE SCALE GENOMIC DNA]</scope>
</reference>
<dbReference type="PANTHER" id="PTHR10155:SF10">
    <property type="entry name" value="PI3K21B, ISOFORM B"/>
    <property type="match status" value="1"/>
</dbReference>
<protein>
    <recommendedName>
        <fullName evidence="4">SH2 domain-containing protein</fullName>
    </recommendedName>
</protein>
<dbReference type="Gene3D" id="1.10.287.1490">
    <property type="match status" value="1"/>
</dbReference>